<reference evidence="2 3" key="1">
    <citation type="journal article" date="2024" name="Int. J. Mol. Sci.">
        <title>Exploration of Alicyclobacillus spp. Genome in Search of Antibiotic Resistance.</title>
        <authorList>
            <person name="Bucka-Kolendo J."/>
            <person name="Kiousi D.E."/>
            <person name="Dekowska A."/>
            <person name="Mikolajczuk-Szczyrba A."/>
            <person name="Karadedos D.M."/>
            <person name="Michael P."/>
            <person name="Galanis A."/>
            <person name="Sokolowska B."/>
        </authorList>
    </citation>
    <scope>NUCLEOTIDE SEQUENCE [LARGE SCALE GENOMIC DNA]</scope>
    <source>
        <strain evidence="2 3">KKP 3000</strain>
    </source>
</reference>
<dbReference type="PANTHER" id="PTHR30575:SF3">
    <property type="entry name" value="PEPTIDASE M20 DIMERISATION DOMAIN-CONTAINING PROTEIN"/>
    <property type="match status" value="1"/>
</dbReference>
<protein>
    <submittedName>
        <fullName evidence="2">Amidohydrolase</fullName>
    </submittedName>
</protein>
<dbReference type="InterPro" id="IPR052030">
    <property type="entry name" value="Peptidase_M20/M20A_hydrolases"/>
</dbReference>
<keyword evidence="3" id="KW-1185">Reference proteome</keyword>
<dbReference type="EMBL" id="JBDXSU010000007">
    <property type="protein sequence ID" value="MFB5190701.1"/>
    <property type="molecule type" value="Genomic_DNA"/>
</dbReference>
<dbReference type="SUPFAM" id="SSF53187">
    <property type="entry name" value="Zn-dependent exopeptidases"/>
    <property type="match status" value="1"/>
</dbReference>
<comment type="caution">
    <text evidence="2">The sequence shown here is derived from an EMBL/GenBank/DDBJ whole genome shotgun (WGS) entry which is preliminary data.</text>
</comment>
<dbReference type="NCBIfam" id="TIGR01891">
    <property type="entry name" value="amidohydrolases"/>
    <property type="match status" value="1"/>
</dbReference>
<dbReference type="SUPFAM" id="SSF55031">
    <property type="entry name" value="Bacterial exopeptidase dimerisation domain"/>
    <property type="match status" value="1"/>
</dbReference>
<name>A0ABV5AEK2_9BACL</name>
<proteinExistence type="predicted"/>
<dbReference type="RefSeq" id="WP_275474525.1">
    <property type="nucleotide sequence ID" value="NZ_CP162940.1"/>
</dbReference>
<organism evidence="2 3">
    <name type="scientific">Alicyclobacillus fastidiosus</name>
    <dbReference type="NCBI Taxonomy" id="392011"/>
    <lineage>
        <taxon>Bacteria</taxon>
        <taxon>Bacillati</taxon>
        <taxon>Bacillota</taxon>
        <taxon>Bacilli</taxon>
        <taxon>Bacillales</taxon>
        <taxon>Alicyclobacillaceae</taxon>
        <taxon>Alicyclobacillus</taxon>
    </lineage>
</organism>
<dbReference type="InterPro" id="IPR011650">
    <property type="entry name" value="Peptidase_M20_dimer"/>
</dbReference>
<feature type="domain" description="Peptidase M20 dimerisation" evidence="1">
    <location>
        <begin position="220"/>
        <end position="307"/>
    </location>
</feature>
<dbReference type="Pfam" id="PF01546">
    <property type="entry name" value="Peptidase_M20"/>
    <property type="match status" value="1"/>
</dbReference>
<dbReference type="InterPro" id="IPR017439">
    <property type="entry name" value="Amidohydrolase"/>
</dbReference>
<evidence type="ECO:0000313" key="2">
    <source>
        <dbReference type="EMBL" id="MFB5190701.1"/>
    </source>
</evidence>
<dbReference type="PIRSF" id="PIRSF005962">
    <property type="entry name" value="Pept_M20D_amidohydro"/>
    <property type="match status" value="1"/>
</dbReference>
<accession>A0ABV5AEK2</accession>
<dbReference type="Proteomes" id="UP001579974">
    <property type="component" value="Unassembled WGS sequence"/>
</dbReference>
<dbReference type="InterPro" id="IPR002933">
    <property type="entry name" value="Peptidase_M20"/>
</dbReference>
<dbReference type="PANTHER" id="PTHR30575">
    <property type="entry name" value="PEPTIDASE M20"/>
    <property type="match status" value="1"/>
</dbReference>
<sequence>MDICALRRDLHQHPEVGFTEFRTATIVVEQLLSLGYDVRFGRDVMEPSSRRGLPSESELDHALSRAIADGASEAIASQMAGGFTGVVATRRGTAPGPTVAFRFDMDALPILESQDTSHLPQAEGFRSAYDGNMHACGHDGHTAIGLALAKQLSEQPFQGTLKLIFQPAEEGGRGARSMVDQGELDDVDRLFCFHLGLDLPLGWMSGGATEFLASTKLSAHFQGVSAHAAAAPEKGKNALLGAATALLNIHALPRYSTDATRVNVGVLEGGTAANIIPDSARMVLECRASTYEVNLDLERRVRDILTHSAAMHGLSCDIEVIGEAATATCDKDLIHLAMDQAKATEWFTHVVDSHPMRASEDATLMMRRVQERGGQATYMVLGTSIAAPHHNPAFDIDETILPVAVCFLGRLAMHTLLS</sequence>
<dbReference type="InterPro" id="IPR036264">
    <property type="entry name" value="Bact_exopeptidase_dim_dom"/>
</dbReference>
<dbReference type="Pfam" id="PF07687">
    <property type="entry name" value="M20_dimer"/>
    <property type="match status" value="1"/>
</dbReference>
<evidence type="ECO:0000313" key="3">
    <source>
        <dbReference type="Proteomes" id="UP001579974"/>
    </source>
</evidence>
<dbReference type="Gene3D" id="3.40.630.10">
    <property type="entry name" value="Zn peptidases"/>
    <property type="match status" value="2"/>
</dbReference>
<evidence type="ECO:0000259" key="1">
    <source>
        <dbReference type="Pfam" id="PF07687"/>
    </source>
</evidence>
<gene>
    <name evidence="2" type="ORF">KKP3000_004186</name>
</gene>